<evidence type="ECO:0000313" key="2">
    <source>
        <dbReference type="Proteomes" id="UP000554482"/>
    </source>
</evidence>
<proteinExistence type="predicted"/>
<comment type="caution">
    <text evidence="1">The sequence shown here is derived from an EMBL/GenBank/DDBJ whole genome shotgun (WGS) entry which is preliminary data.</text>
</comment>
<reference evidence="1 2" key="1">
    <citation type="submission" date="2020-06" db="EMBL/GenBank/DDBJ databases">
        <title>Transcriptomic and genomic resources for Thalictrum thalictroides and T. hernandezii: Facilitating candidate gene discovery in an emerging model plant lineage.</title>
        <authorList>
            <person name="Arias T."/>
            <person name="Riano-Pachon D.M."/>
            <person name="Di Stilio V.S."/>
        </authorList>
    </citation>
    <scope>NUCLEOTIDE SEQUENCE [LARGE SCALE GENOMIC DNA]</scope>
    <source>
        <strain evidence="2">cv. WT478/WT964</strain>
        <tissue evidence="1">Leaves</tissue>
    </source>
</reference>
<organism evidence="1 2">
    <name type="scientific">Thalictrum thalictroides</name>
    <name type="common">Rue-anemone</name>
    <name type="synonym">Anemone thalictroides</name>
    <dbReference type="NCBI Taxonomy" id="46969"/>
    <lineage>
        <taxon>Eukaryota</taxon>
        <taxon>Viridiplantae</taxon>
        <taxon>Streptophyta</taxon>
        <taxon>Embryophyta</taxon>
        <taxon>Tracheophyta</taxon>
        <taxon>Spermatophyta</taxon>
        <taxon>Magnoliopsida</taxon>
        <taxon>Ranunculales</taxon>
        <taxon>Ranunculaceae</taxon>
        <taxon>Thalictroideae</taxon>
        <taxon>Thalictrum</taxon>
    </lineage>
</organism>
<sequence>MQQGLAAMQHKKAAADFSLALATGKFLTISLTMHNRSDNIGRLRTQGLGLSHESHHIARMSVLQVSGFHAA</sequence>
<protein>
    <submittedName>
        <fullName evidence="1">Uncharacterized protein</fullName>
    </submittedName>
</protein>
<name>A0A7J6W7P4_THATH</name>
<gene>
    <name evidence="1" type="ORF">FRX31_018048</name>
</gene>
<dbReference type="AlphaFoldDB" id="A0A7J6W7P4"/>
<dbReference type="Proteomes" id="UP000554482">
    <property type="component" value="Unassembled WGS sequence"/>
</dbReference>
<keyword evidence="2" id="KW-1185">Reference proteome</keyword>
<accession>A0A7J6W7P4</accession>
<dbReference type="EMBL" id="JABWDY010021465">
    <property type="protein sequence ID" value="KAF5192365.1"/>
    <property type="molecule type" value="Genomic_DNA"/>
</dbReference>
<evidence type="ECO:0000313" key="1">
    <source>
        <dbReference type="EMBL" id="KAF5192365.1"/>
    </source>
</evidence>